<accession>A0A1B1YCK4</accession>
<dbReference type="Gene3D" id="3.40.630.30">
    <property type="match status" value="1"/>
</dbReference>
<dbReference type="RefSeq" id="WP_015358798.1">
    <property type="nucleotide sequence ID" value="NZ_CP014672.1"/>
</dbReference>
<evidence type="ECO:0000259" key="1">
    <source>
        <dbReference type="PROSITE" id="PS51186"/>
    </source>
</evidence>
<gene>
    <name evidence="2" type="ORF">CSTERTH_05265</name>
</gene>
<name>A0A1B1YCK4_THEST</name>
<dbReference type="AlphaFoldDB" id="A0A1B1YCK4"/>
<dbReference type="CDD" id="cd04301">
    <property type="entry name" value="NAT_SF"/>
    <property type="match status" value="1"/>
</dbReference>
<dbReference type="InterPro" id="IPR016181">
    <property type="entry name" value="Acyl_CoA_acyltransferase"/>
</dbReference>
<dbReference type="OrthoDB" id="9802340at2"/>
<keyword evidence="2" id="KW-0808">Transferase</keyword>
<reference evidence="2 3" key="1">
    <citation type="submission" date="2016-02" db="EMBL/GenBank/DDBJ databases">
        <title>Comparison of Clostridium stercorarium subspecies using comparative genomics and transcriptomics.</title>
        <authorList>
            <person name="Schellenberg J."/>
            <person name="Thallinger G."/>
            <person name="Levin D.B."/>
            <person name="Zhang X."/>
            <person name="Alvare G."/>
            <person name="Fristensky B."/>
            <person name="Sparling R."/>
        </authorList>
    </citation>
    <scope>NUCLEOTIDE SEQUENCE [LARGE SCALE GENOMIC DNA]</scope>
    <source>
        <strain evidence="2 3">DSM 2910</strain>
    </source>
</reference>
<protein>
    <submittedName>
        <fullName evidence="2">GCN5 family acetyltransferase</fullName>
    </submittedName>
</protein>
<evidence type="ECO:0000313" key="2">
    <source>
        <dbReference type="EMBL" id="ANW98490.1"/>
    </source>
</evidence>
<organism evidence="2 3">
    <name type="scientific">Thermoclostridium stercorarium subsp. thermolacticum DSM 2910</name>
    <dbReference type="NCBI Taxonomy" id="1121336"/>
    <lineage>
        <taxon>Bacteria</taxon>
        <taxon>Bacillati</taxon>
        <taxon>Bacillota</taxon>
        <taxon>Clostridia</taxon>
        <taxon>Eubacteriales</taxon>
        <taxon>Oscillospiraceae</taxon>
        <taxon>Thermoclostridium</taxon>
    </lineage>
</organism>
<proteinExistence type="predicted"/>
<dbReference type="Proteomes" id="UP000092971">
    <property type="component" value="Chromosome"/>
</dbReference>
<dbReference type="InterPro" id="IPR052742">
    <property type="entry name" value="Mito_N-acetyltransferase"/>
</dbReference>
<dbReference type="GO" id="GO:0016747">
    <property type="term" value="F:acyltransferase activity, transferring groups other than amino-acyl groups"/>
    <property type="evidence" value="ECO:0007669"/>
    <property type="project" value="InterPro"/>
</dbReference>
<dbReference type="InterPro" id="IPR000182">
    <property type="entry name" value="GNAT_dom"/>
</dbReference>
<dbReference type="Pfam" id="PF00583">
    <property type="entry name" value="Acetyltransf_1"/>
    <property type="match status" value="1"/>
</dbReference>
<dbReference type="PROSITE" id="PS51186">
    <property type="entry name" value="GNAT"/>
    <property type="match status" value="1"/>
</dbReference>
<dbReference type="PANTHER" id="PTHR43138:SF1">
    <property type="entry name" value="N-ACETYLTRANSFERASE ACA1"/>
    <property type="match status" value="1"/>
</dbReference>
<sequence>MNVEIREYTKADVTEAVKIWNEVVEEGNAFPQTELLDEKGGHEFFSRQSFTGIAFDTETEEIVGLYILHPNNVGRCGHICNASYAVRKDMRGKGIGEKLVQHCMSKAKELGFRILQFNAVVKSNQRALRLYEKLGFVKLGVIPGGFLNKDGTYEDIIPHYRVL</sequence>
<evidence type="ECO:0000313" key="3">
    <source>
        <dbReference type="Proteomes" id="UP000092971"/>
    </source>
</evidence>
<feature type="domain" description="N-acetyltransferase" evidence="1">
    <location>
        <begin position="3"/>
        <end position="160"/>
    </location>
</feature>
<dbReference type="EMBL" id="CP014672">
    <property type="protein sequence ID" value="ANW98490.1"/>
    <property type="molecule type" value="Genomic_DNA"/>
</dbReference>
<dbReference type="SUPFAM" id="SSF55729">
    <property type="entry name" value="Acyl-CoA N-acyltransferases (Nat)"/>
    <property type="match status" value="1"/>
</dbReference>
<dbReference type="PANTHER" id="PTHR43138">
    <property type="entry name" value="ACETYLTRANSFERASE, GNAT FAMILY"/>
    <property type="match status" value="1"/>
</dbReference>